<gene>
    <name evidence="2" type="ORF">SYN_01493</name>
</gene>
<dbReference type="PROSITE" id="PS51257">
    <property type="entry name" value="PROKAR_LIPOPROTEIN"/>
    <property type="match status" value="1"/>
</dbReference>
<feature type="chain" id="PRO_5004212232" evidence="1">
    <location>
        <begin position="22"/>
        <end position="92"/>
    </location>
</feature>
<reference evidence="2 3" key="1">
    <citation type="journal article" date="2007" name="Proc. Natl. Acad. Sci. U.S.A.">
        <title>The genome of Syntrophus aciditrophicus: life at the thermodynamic limit of microbial growth.</title>
        <authorList>
            <person name="McInerney M.J."/>
            <person name="Rohlin L."/>
            <person name="Mouttaki H."/>
            <person name="Kim U."/>
            <person name="Krupp R.S."/>
            <person name="Rios-Hernandez L."/>
            <person name="Sieber J."/>
            <person name="Struchtemeyer C.G."/>
            <person name="Bhattacharyya A."/>
            <person name="Campbell J.W."/>
            <person name="Gunsalus R.P."/>
        </authorList>
    </citation>
    <scope>NUCLEOTIDE SEQUENCE [LARGE SCALE GENOMIC DNA]</scope>
    <source>
        <strain evidence="2 3">SB</strain>
    </source>
</reference>
<evidence type="ECO:0000313" key="3">
    <source>
        <dbReference type="Proteomes" id="UP000001933"/>
    </source>
</evidence>
<dbReference type="RefSeq" id="WP_011417201.1">
    <property type="nucleotide sequence ID" value="NC_007759.1"/>
</dbReference>
<protein>
    <submittedName>
        <fullName evidence="2">Hypothetical exported protein</fullName>
    </submittedName>
</protein>
<keyword evidence="3" id="KW-1185">Reference proteome</keyword>
<evidence type="ECO:0000256" key="1">
    <source>
        <dbReference type="SAM" id="SignalP"/>
    </source>
</evidence>
<sequence>MKKSLWIVTSFIIGASFLISACTSSRVEMDYGTSHKLAKFNQTLNPAAEKNLKPVTGMDAQASEKVVEKYRKDFEKPAPAQNVTINLGTMGR</sequence>
<dbReference type="eggNOG" id="ENOG5031AWY">
    <property type="taxonomic scope" value="Bacteria"/>
</dbReference>
<feature type="signal peptide" evidence="1">
    <location>
        <begin position="1"/>
        <end position="21"/>
    </location>
</feature>
<dbReference type="KEGG" id="sat:SYN_01493"/>
<dbReference type="EMBL" id="CP000252">
    <property type="protein sequence ID" value="ABC77172.1"/>
    <property type="molecule type" value="Genomic_DNA"/>
</dbReference>
<dbReference type="AlphaFoldDB" id="Q2LSW4"/>
<proteinExistence type="predicted"/>
<dbReference type="InParanoid" id="Q2LSW4"/>
<dbReference type="HOGENOM" id="CLU_170147_1_0_7"/>
<evidence type="ECO:0000313" key="2">
    <source>
        <dbReference type="EMBL" id="ABC77172.1"/>
    </source>
</evidence>
<accession>Q2LSW4</accession>
<dbReference type="OrthoDB" id="5460275at2"/>
<dbReference type="Proteomes" id="UP000001933">
    <property type="component" value="Chromosome"/>
</dbReference>
<keyword evidence="1" id="KW-0732">Signal</keyword>
<dbReference type="STRING" id="56780.SYN_01493"/>
<organism evidence="2 3">
    <name type="scientific">Syntrophus aciditrophicus (strain SB)</name>
    <dbReference type="NCBI Taxonomy" id="56780"/>
    <lineage>
        <taxon>Bacteria</taxon>
        <taxon>Pseudomonadati</taxon>
        <taxon>Thermodesulfobacteriota</taxon>
        <taxon>Syntrophia</taxon>
        <taxon>Syntrophales</taxon>
        <taxon>Syntrophaceae</taxon>
        <taxon>Syntrophus</taxon>
    </lineage>
</organism>
<name>Q2LSW4_SYNAS</name>